<comment type="caution">
    <text evidence="6">The sequence shown here is derived from an EMBL/GenBank/DDBJ whole genome shotgun (WGS) entry which is preliminary data.</text>
</comment>
<dbReference type="PANTHER" id="PTHR32114">
    <property type="entry name" value="ABC TRANSPORTER ABCH.3"/>
    <property type="match status" value="1"/>
</dbReference>
<evidence type="ECO:0000256" key="4">
    <source>
        <dbReference type="SAM" id="Coils"/>
    </source>
</evidence>
<dbReference type="Pfam" id="PF13558">
    <property type="entry name" value="SbcC_Walker_B"/>
    <property type="match status" value="1"/>
</dbReference>
<protein>
    <recommendedName>
        <fullName evidence="3">Nuclease SbcCD subunit C</fullName>
    </recommendedName>
</protein>
<dbReference type="EMBL" id="BAAACZ010000003">
    <property type="protein sequence ID" value="GAA0451442.1"/>
    <property type="molecule type" value="Genomic_DNA"/>
</dbReference>
<feature type="coiled-coil region" evidence="4">
    <location>
        <begin position="331"/>
        <end position="502"/>
    </location>
</feature>
<feature type="coiled-coil region" evidence="4">
    <location>
        <begin position="604"/>
        <end position="645"/>
    </location>
</feature>
<keyword evidence="4" id="KW-0175">Coiled coil</keyword>
<feature type="coiled-coil region" evidence="4">
    <location>
        <begin position="674"/>
        <end position="856"/>
    </location>
</feature>
<gene>
    <name evidence="6" type="ORF">GCM10008935_02480</name>
</gene>
<accession>A0ABP3JHK0</accession>
<feature type="coiled-coil region" evidence="4">
    <location>
        <begin position="552"/>
        <end position="579"/>
    </location>
</feature>
<feature type="coiled-coil region" evidence="4">
    <location>
        <begin position="181"/>
        <end position="208"/>
    </location>
</feature>
<keyword evidence="7" id="KW-1185">Reference proteome</keyword>
<comment type="subunit">
    <text evidence="2">Heterodimer of SbcC and SbcD.</text>
</comment>
<comment type="similarity">
    <text evidence="1">Belongs to the SMC family. SbcC subfamily.</text>
</comment>
<evidence type="ECO:0000313" key="6">
    <source>
        <dbReference type="EMBL" id="GAA0451442.1"/>
    </source>
</evidence>
<dbReference type="RefSeq" id="WP_343781250.1">
    <property type="nucleotide sequence ID" value="NZ_BAAACZ010000003.1"/>
</dbReference>
<dbReference type="InterPro" id="IPR027417">
    <property type="entry name" value="P-loop_NTPase"/>
</dbReference>
<evidence type="ECO:0000256" key="1">
    <source>
        <dbReference type="ARBA" id="ARBA00006930"/>
    </source>
</evidence>
<reference evidence="7" key="1">
    <citation type="journal article" date="2019" name="Int. J. Syst. Evol. Microbiol.">
        <title>The Global Catalogue of Microorganisms (GCM) 10K type strain sequencing project: providing services to taxonomists for standard genome sequencing and annotation.</title>
        <authorList>
            <consortium name="The Broad Institute Genomics Platform"/>
            <consortium name="The Broad Institute Genome Sequencing Center for Infectious Disease"/>
            <person name="Wu L."/>
            <person name="Ma J."/>
        </authorList>
    </citation>
    <scope>NUCLEOTIDE SEQUENCE [LARGE SCALE GENOMIC DNA]</scope>
    <source>
        <strain evidence="7">JCM 14193</strain>
    </source>
</reference>
<name>A0ABP3JHK0_9BACI</name>
<proteinExistence type="inferred from homology"/>
<evidence type="ECO:0000256" key="3">
    <source>
        <dbReference type="ARBA" id="ARBA00013368"/>
    </source>
</evidence>
<sequence length="1030" mass="120477">MKPLKLTLTAFGPYKDREVIDFEKLENNRLFVVSGKTGAGKTTIFDGISFALYGAASGEDRENDQMLRSDFADDDVHTSVELTFELHNETYRILRQLGHVKQGNKTATGDRYEFVKITSREEEPCVDRQIVSEINNRVEELVGLTKEQFRQIVMLPQGEFRKLLTSKTENKEEILRRIFKTQAYQKLNERLRDKKDQAQKDSEEELKMRDHYISEVSANLPERDDSTLFQVINQDHYNVNQVVAGLNDEQVYYQKHVQHLEQEKIKLSEQQEVMTTQYHHAKSIHEKDDERKKKQYQITELEGQSEEFNYKKESLAQAERASHIEPYEKQVKEVRTDVEQKQTHANQLQADQKKAKQFLNQAEITYQEEKDKESTREKVRDRLKQLEELHPKVQSLKKQEDQVLKLKDHMKQAEGTLKKTKQDLQQLTEEREEKQKKLHELETALQSFQTKNDQLSSEREKYRLFKKYLDYLKNQTQLLENLDNYKKDYQTKKHEYDRLEKEWIESQASILATHLHEGDACPVCGSVDHPDKQAATNKAPSKEEMNAARTKMDEVQRHHSRVEGQLQTIQQETKQLEGQIGDLGESIENPEESFNKVYDAGVELKKEVDRLNEKQSQLDQLKSSIRSLEEQIKQVQIQKDNVERDYHKQYADFQTEERVYQDQLQSIPEEVRSLTYLEEEIRRTKSELQQLEKSFEDAQKSLEQAREYYTAVETNCKNAMAFLDELKAKKKRYEQSFYEELKNNSFTDEFSYQQSKKAESERQALKQEIEQYEQSFQVLTERVKELDQELEGQEKADLEELKKQLDAIKTKYEDVLNQYNLNGRRLEDIVNLRNQIEQSHAQAAEKEKKLNQIAELYDLLRGQNEQKLSFERYLQIEYLEQIIEAANERLRLLSNGQFYLVRSNRQEARGRQSGLGLDVFDAYTGQSRDVKTLSGGEKFNASLCLALGMSDVIQSFQGGVSIETMFIDEGFGSLDDESLNKAIDTLVDLQKSGRMIGVISHVQELKTAIPAILEVNKTKDGHSETEFIIA</sequence>
<dbReference type="SUPFAM" id="SSF57997">
    <property type="entry name" value="Tropomyosin"/>
    <property type="match status" value="1"/>
</dbReference>
<dbReference type="Proteomes" id="UP001500740">
    <property type="component" value="Unassembled WGS sequence"/>
</dbReference>
<dbReference type="PANTHER" id="PTHR32114:SF2">
    <property type="entry name" value="ABC TRANSPORTER ABCH.3"/>
    <property type="match status" value="1"/>
</dbReference>
<evidence type="ECO:0000313" key="7">
    <source>
        <dbReference type="Proteomes" id="UP001500740"/>
    </source>
</evidence>
<dbReference type="InterPro" id="IPR038729">
    <property type="entry name" value="Rad50/SbcC_AAA"/>
</dbReference>
<dbReference type="Gene3D" id="1.10.287.1490">
    <property type="match status" value="1"/>
</dbReference>
<dbReference type="Gene3D" id="3.40.50.300">
    <property type="entry name" value="P-loop containing nucleotide triphosphate hydrolases"/>
    <property type="match status" value="2"/>
</dbReference>
<dbReference type="SUPFAM" id="SSF52540">
    <property type="entry name" value="P-loop containing nucleoside triphosphate hydrolases"/>
    <property type="match status" value="1"/>
</dbReference>
<evidence type="ECO:0000256" key="2">
    <source>
        <dbReference type="ARBA" id="ARBA00011322"/>
    </source>
</evidence>
<feature type="domain" description="Rad50/SbcC-type AAA" evidence="5">
    <location>
        <begin position="5"/>
        <end position="206"/>
    </location>
</feature>
<organism evidence="6 7">
    <name type="scientific">Alkalibacillus silvisoli</name>
    <dbReference type="NCBI Taxonomy" id="392823"/>
    <lineage>
        <taxon>Bacteria</taxon>
        <taxon>Bacillati</taxon>
        <taxon>Bacillota</taxon>
        <taxon>Bacilli</taxon>
        <taxon>Bacillales</taxon>
        <taxon>Bacillaceae</taxon>
        <taxon>Alkalibacillus</taxon>
    </lineage>
</organism>
<evidence type="ECO:0000259" key="5">
    <source>
        <dbReference type="Pfam" id="PF13476"/>
    </source>
</evidence>
<dbReference type="Pfam" id="PF13476">
    <property type="entry name" value="AAA_23"/>
    <property type="match status" value="1"/>
</dbReference>